<evidence type="ECO:0000256" key="2">
    <source>
        <dbReference type="ARBA" id="ARBA00022705"/>
    </source>
</evidence>
<dbReference type="SMART" id="SM00350">
    <property type="entry name" value="MCM"/>
    <property type="match status" value="1"/>
</dbReference>
<proteinExistence type="inferred from homology"/>
<dbReference type="RefSeq" id="WP_390210786.1">
    <property type="nucleotide sequence ID" value="NZ_JBHTAH010000012.1"/>
</dbReference>
<evidence type="ECO:0000256" key="4">
    <source>
        <dbReference type="ARBA" id="ARBA00022840"/>
    </source>
</evidence>
<dbReference type="GO" id="GO:0005524">
    <property type="term" value="F:ATP binding"/>
    <property type="evidence" value="ECO:0007669"/>
    <property type="project" value="UniProtKB-KW"/>
</dbReference>
<evidence type="ECO:0000313" key="9">
    <source>
        <dbReference type="EMBL" id="MFC7070581.1"/>
    </source>
</evidence>
<dbReference type="Gene3D" id="3.40.50.300">
    <property type="entry name" value="P-loop containing nucleotide triphosphate hydrolases"/>
    <property type="match status" value="1"/>
</dbReference>
<dbReference type="Gene3D" id="2.20.28.10">
    <property type="match status" value="1"/>
</dbReference>
<accession>A0ABD5WBB5</accession>
<evidence type="ECO:0000256" key="6">
    <source>
        <dbReference type="RuleBase" id="RU004070"/>
    </source>
</evidence>
<evidence type="ECO:0000256" key="5">
    <source>
        <dbReference type="ARBA" id="ARBA00023125"/>
    </source>
</evidence>
<dbReference type="GO" id="GO:0006260">
    <property type="term" value="P:DNA replication"/>
    <property type="evidence" value="ECO:0007669"/>
    <property type="project" value="UniProtKB-KW"/>
</dbReference>
<dbReference type="InterPro" id="IPR027417">
    <property type="entry name" value="P-loop_NTPase"/>
</dbReference>
<dbReference type="Gene3D" id="2.40.50.140">
    <property type="entry name" value="Nucleic acid-binding proteins"/>
    <property type="match status" value="1"/>
</dbReference>
<name>A0ABD5WBB5_9EURY</name>
<evidence type="ECO:0000256" key="7">
    <source>
        <dbReference type="SAM" id="MobiDB-lite"/>
    </source>
</evidence>
<gene>
    <name evidence="9" type="ORF">ACFQL9_13085</name>
</gene>
<dbReference type="InterPro" id="IPR031327">
    <property type="entry name" value="MCM"/>
</dbReference>
<dbReference type="InterPro" id="IPR001208">
    <property type="entry name" value="MCM_dom"/>
</dbReference>
<comment type="caution">
    <text evidence="9">The sequence shown here is derived from an EMBL/GenBank/DDBJ whole genome shotgun (WGS) entry which is preliminary data.</text>
</comment>
<feature type="region of interest" description="Disordered" evidence="7">
    <location>
        <begin position="616"/>
        <end position="636"/>
    </location>
</feature>
<dbReference type="SUPFAM" id="SSF50249">
    <property type="entry name" value="Nucleic acid-binding proteins"/>
    <property type="match status" value="1"/>
</dbReference>
<dbReference type="PANTHER" id="PTHR11630">
    <property type="entry name" value="DNA REPLICATION LICENSING FACTOR MCM FAMILY MEMBER"/>
    <property type="match status" value="1"/>
</dbReference>
<dbReference type="Pfam" id="PF00493">
    <property type="entry name" value="MCM"/>
    <property type="match status" value="1"/>
</dbReference>
<reference evidence="9 10" key="1">
    <citation type="journal article" date="2019" name="Int. J. Syst. Evol. Microbiol.">
        <title>The Global Catalogue of Microorganisms (GCM) 10K type strain sequencing project: providing services to taxonomists for standard genome sequencing and annotation.</title>
        <authorList>
            <consortium name="The Broad Institute Genomics Platform"/>
            <consortium name="The Broad Institute Genome Sequencing Center for Infectious Disease"/>
            <person name="Wu L."/>
            <person name="Ma J."/>
        </authorList>
    </citation>
    <scope>NUCLEOTIDE SEQUENCE [LARGE SCALE GENOMIC DNA]</scope>
    <source>
        <strain evidence="9 10">DT31</strain>
    </source>
</reference>
<protein>
    <submittedName>
        <fullName evidence="9">ATP-binding protein</fullName>
    </submittedName>
</protein>
<dbReference type="Pfam" id="PF17855">
    <property type="entry name" value="MCM_lid"/>
    <property type="match status" value="1"/>
</dbReference>
<evidence type="ECO:0000256" key="1">
    <source>
        <dbReference type="ARBA" id="ARBA00008010"/>
    </source>
</evidence>
<dbReference type="InterPro" id="IPR012340">
    <property type="entry name" value="NA-bd_OB-fold"/>
</dbReference>
<dbReference type="InterPro" id="IPR041562">
    <property type="entry name" value="MCM_lid"/>
</dbReference>
<evidence type="ECO:0000313" key="10">
    <source>
        <dbReference type="Proteomes" id="UP001596461"/>
    </source>
</evidence>
<keyword evidence="5 6" id="KW-0238">DNA-binding</keyword>
<evidence type="ECO:0000259" key="8">
    <source>
        <dbReference type="PROSITE" id="PS50051"/>
    </source>
</evidence>
<keyword evidence="2" id="KW-0235">DNA replication</keyword>
<dbReference type="InterPro" id="IPR033762">
    <property type="entry name" value="MCM_OB"/>
</dbReference>
<dbReference type="GO" id="GO:0003677">
    <property type="term" value="F:DNA binding"/>
    <property type="evidence" value="ECO:0007669"/>
    <property type="project" value="UniProtKB-KW"/>
</dbReference>
<evidence type="ECO:0000256" key="3">
    <source>
        <dbReference type="ARBA" id="ARBA00022741"/>
    </source>
</evidence>
<keyword evidence="4 6" id="KW-0067">ATP-binding</keyword>
<comment type="similarity">
    <text evidence="1 6">Belongs to the MCM family.</text>
</comment>
<dbReference type="AlphaFoldDB" id="A0ABD5WBB5"/>
<sequence>MSSAIPSPDRVARWLRRECGDRLATLAQQYPRESRTLELDWHELARWNDRFADELLSNPDDCLDVVEEAVRVVDLPVDLSMARATVRIENLPESSTFTVGEFSPTDRVGTLVALEGQVTQRTEVKPKVVEGAFECRRCGTTTYLPQPPYGPIRTPDECQGCEQSGNFQLLDGESRWTDYQKIRLQQPPEEAKGDTEHIDVHWEDDITGGGDLESGGRVTVVGTLATVWTGEVVFDTTVHGNQYVPEGEAFEDFQADRFDRVVEDVSTSSDPLGRLCASFAPNFEAAGPRDRQVIEAIVLQMLGGWARTGPDGRRHRGDSHIYLLGDPGVGKSVLLNAAFEVAPRGAMTDGTGASEAGLTAAIVQNDFSDAQWSIAAGTLVRANGGLAVVDELDKGDTSDLDALHTALESQTVHVDKAGKNATLPAETALLAAGNPTGGHFDPTSDFADQVDFQSPLLSRFDLILRMQAREDYDLILQVAESMTRARRAAAKYEHGETLTEAEQGAIAGDLTTEELSAYIARAKEVEPRVRSEAVTEEVAQWFAETKTSLPERYQSAMGDGEYDGPPLPITARKQVALERLAEASARARLDDTVRMEDIERVKPLIERSLADIGIAPKDASAFGSRTEPVDPGEIGL</sequence>
<organism evidence="9 10">
    <name type="scientific">Halobaculum lipolyticum</name>
    <dbReference type="NCBI Taxonomy" id="3032001"/>
    <lineage>
        <taxon>Archaea</taxon>
        <taxon>Methanobacteriati</taxon>
        <taxon>Methanobacteriota</taxon>
        <taxon>Stenosarchaea group</taxon>
        <taxon>Halobacteria</taxon>
        <taxon>Halobacteriales</taxon>
        <taxon>Haloferacaceae</taxon>
        <taxon>Halobaculum</taxon>
    </lineage>
</organism>
<dbReference type="PRINTS" id="PR01657">
    <property type="entry name" value="MCMFAMILY"/>
</dbReference>
<dbReference type="Proteomes" id="UP001596461">
    <property type="component" value="Unassembled WGS sequence"/>
</dbReference>
<keyword evidence="3 6" id="KW-0547">Nucleotide-binding</keyword>
<dbReference type="PROSITE" id="PS50051">
    <property type="entry name" value="MCM_2"/>
    <property type="match status" value="1"/>
</dbReference>
<dbReference type="Gene3D" id="3.30.1640.10">
    <property type="entry name" value="mini-chromosome maintenance (MCM) complex, chain A, domain 1"/>
    <property type="match status" value="1"/>
</dbReference>
<dbReference type="SUPFAM" id="SSF52540">
    <property type="entry name" value="P-loop containing nucleoside triphosphate hydrolases"/>
    <property type="match status" value="1"/>
</dbReference>
<dbReference type="EMBL" id="JBHTAH010000012">
    <property type="protein sequence ID" value="MFC7070581.1"/>
    <property type="molecule type" value="Genomic_DNA"/>
</dbReference>
<feature type="domain" description="MCM C-terminal AAA(+) ATPase" evidence="8">
    <location>
        <begin position="290"/>
        <end position="482"/>
    </location>
</feature>
<dbReference type="Pfam" id="PF17207">
    <property type="entry name" value="MCM_OB"/>
    <property type="match status" value="1"/>
</dbReference>
<keyword evidence="10" id="KW-1185">Reference proteome</keyword>
<dbReference type="PANTHER" id="PTHR11630:SF66">
    <property type="entry name" value="DNA REPLICATION LICENSING FACTOR MCM4"/>
    <property type="match status" value="1"/>
</dbReference>